<feature type="region of interest" description="Disordered" evidence="1">
    <location>
        <begin position="253"/>
        <end position="290"/>
    </location>
</feature>
<sequence length="290" mass="32388">MVKLSTARDFRVYGPGGAGDKWEYINAGLFLFSGILLIGGFLAQFSSIAFHIKSGLALVLISLLIISLVNVHDWIAHLAGIDWRLGLAEYDQQLALVEIVLPVVNVVGSVLFFVAVLFFEIEMDRGYRYKLEKHGLNLLIAGPVILLVGSIGNICQVYDRSNWHVQILQKCVQVPLLMGSFLFVVGGIINLIEIRRSTDLSFKMLDKSWAWFGLFGSVLLLIGGLMNLVKVFKVQQMDGSGLERLRGGARERLRREREGQVPLLEDSDTESQRKPVRKPYKDVLVESSQA</sequence>
<keyword evidence="2" id="KW-0472">Membrane</keyword>
<name>A0AAV8ARW6_9POAL</name>
<proteinExistence type="predicted"/>
<dbReference type="PANTHER" id="PTHR34967">
    <property type="entry name" value="OS02G0257200 PROTEIN"/>
    <property type="match status" value="1"/>
</dbReference>
<evidence type="ECO:0000313" key="4">
    <source>
        <dbReference type="EMBL" id="KAJ4781960.1"/>
    </source>
</evidence>
<feature type="transmembrane region" description="Helical" evidence="2">
    <location>
        <begin position="24"/>
        <end position="43"/>
    </location>
</feature>
<evidence type="ECO:0000313" key="5">
    <source>
        <dbReference type="Proteomes" id="UP001140206"/>
    </source>
</evidence>
<feature type="transmembrane region" description="Helical" evidence="2">
    <location>
        <begin position="55"/>
        <end position="75"/>
    </location>
</feature>
<keyword evidence="2" id="KW-0812">Transmembrane</keyword>
<evidence type="ECO:0000256" key="2">
    <source>
        <dbReference type="SAM" id="Phobius"/>
    </source>
</evidence>
<feature type="transmembrane region" description="Helical" evidence="2">
    <location>
        <begin position="174"/>
        <end position="192"/>
    </location>
</feature>
<keyword evidence="5" id="KW-1185">Reference proteome</keyword>
<reference evidence="3" key="1">
    <citation type="submission" date="2022-08" db="EMBL/GenBank/DDBJ databases">
        <authorList>
            <person name="Marques A."/>
        </authorList>
    </citation>
    <scope>NUCLEOTIDE SEQUENCE</scope>
    <source>
        <strain evidence="3">RhyPub2mFocal</strain>
        <tissue evidence="3">Leaves</tissue>
    </source>
</reference>
<dbReference type="PANTHER" id="PTHR34967:SF1">
    <property type="entry name" value="OS02G0257200 PROTEIN"/>
    <property type="match status" value="1"/>
</dbReference>
<evidence type="ECO:0000256" key="1">
    <source>
        <dbReference type="SAM" id="MobiDB-lite"/>
    </source>
</evidence>
<evidence type="ECO:0000313" key="3">
    <source>
        <dbReference type="EMBL" id="KAJ4733411.1"/>
    </source>
</evidence>
<gene>
    <name evidence="3" type="ORF">LUZ62_002292</name>
    <name evidence="4" type="ORF">LUZ62_066217</name>
</gene>
<organism evidence="3 5">
    <name type="scientific">Rhynchospora pubera</name>
    <dbReference type="NCBI Taxonomy" id="906938"/>
    <lineage>
        <taxon>Eukaryota</taxon>
        <taxon>Viridiplantae</taxon>
        <taxon>Streptophyta</taxon>
        <taxon>Embryophyta</taxon>
        <taxon>Tracheophyta</taxon>
        <taxon>Spermatophyta</taxon>
        <taxon>Magnoliopsida</taxon>
        <taxon>Liliopsida</taxon>
        <taxon>Poales</taxon>
        <taxon>Cyperaceae</taxon>
        <taxon>Cyperoideae</taxon>
        <taxon>Rhynchosporeae</taxon>
        <taxon>Rhynchospora</taxon>
    </lineage>
</organism>
<dbReference type="EMBL" id="JAMFTS010000003">
    <property type="protein sequence ID" value="KAJ4781960.1"/>
    <property type="molecule type" value="Genomic_DNA"/>
</dbReference>
<protein>
    <submittedName>
        <fullName evidence="3">Transcription factor SPEECHLESS</fullName>
    </submittedName>
</protein>
<comment type="caution">
    <text evidence="3">The sequence shown here is derived from an EMBL/GenBank/DDBJ whole genome shotgun (WGS) entry which is preliminary data.</text>
</comment>
<feature type="transmembrane region" description="Helical" evidence="2">
    <location>
        <begin position="208"/>
        <end position="229"/>
    </location>
</feature>
<dbReference type="Proteomes" id="UP001140206">
    <property type="component" value="Chromosome 3"/>
</dbReference>
<accession>A0AAV8ARW6</accession>
<feature type="transmembrane region" description="Helical" evidence="2">
    <location>
        <begin position="95"/>
        <end position="119"/>
    </location>
</feature>
<dbReference type="AlphaFoldDB" id="A0AAV8ARW6"/>
<feature type="transmembrane region" description="Helical" evidence="2">
    <location>
        <begin position="135"/>
        <end position="154"/>
    </location>
</feature>
<dbReference type="EMBL" id="JAMFTS010005543">
    <property type="protein sequence ID" value="KAJ4733411.1"/>
    <property type="molecule type" value="Genomic_DNA"/>
</dbReference>
<keyword evidence="2" id="KW-1133">Transmembrane helix</keyword>